<evidence type="ECO:0000259" key="1">
    <source>
        <dbReference type="Pfam" id="PF15533"/>
    </source>
</evidence>
<protein>
    <recommendedName>
        <fullName evidence="1">Bacterial toxin 33 domain-containing protein</fullName>
    </recommendedName>
</protein>
<evidence type="ECO:0000313" key="3">
    <source>
        <dbReference type="Proteomes" id="UP001182355"/>
    </source>
</evidence>
<accession>A0AAD2V4A6</accession>
<dbReference type="Pfam" id="PF15533">
    <property type="entry name" value="Ntox33"/>
    <property type="match status" value="1"/>
</dbReference>
<dbReference type="Proteomes" id="UP001182355">
    <property type="component" value="Unassembled WGS sequence"/>
</dbReference>
<proteinExistence type="predicted"/>
<dbReference type="InterPro" id="IPR029110">
    <property type="entry name" value="Ntox33"/>
</dbReference>
<dbReference type="RefSeq" id="WP_050158848.1">
    <property type="nucleotide sequence ID" value="NZ_CTIT01000006.1"/>
</dbReference>
<gene>
    <name evidence="2" type="ORF">RSF11_004456</name>
</gene>
<reference evidence="2" key="1">
    <citation type="submission" date="2023-02" db="EMBL/GenBank/DDBJ databases">
        <authorList>
            <person name="Ashton P.M."/>
            <person name="Dallman T."/>
            <person name="Nair S."/>
            <person name="De Pinna E."/>
            <person name="Peters T."/>
            <person name="Grant K."/>
        </authorList>
    </citation>
    <scope>NUCLEOTIDE SEQUENCE</scope>
    <source>
        <strain evidence="2">01103883</strain>
    </source>
</reference>
<dbReference type="AlphaFoldDB" id="A0AAD2V4A6"/>
<comment type="caution">
    <text evidence="2">The sequence shown here is derived from an EMBL/GenBank/DDBJ whole genome shotgun (WGS) entry which is preliminary data.</text>
</comment>
<dbReference type="EMBL" id="ABNAVX010000079">
    <property type="protein sequence ID" value="ELI8104670.1"/>
    <property type="molecule type" value="Genomic_DNA"/>
</dbReference>
<sequence>MTSDGHDNGAEKPSNIKVADDKFLKNNGVDAHQIKKDFLGAKAEIKLYDIYVDKGNGQLWIFRKGGKGEGIPTGEFINK</sequence>
<organism evidence="2 3">
    <name type="scientific">Yersinia enterocolitica</name>
    <dbReference type="NCBI Taxonomy" id="630"/>
    <lineage>
        <taxon>Bacteria</taxon>
        <taxon>Pseudomonadati</taxon>
        <taxon>Pseudomonadota</taxon>
        <taxon>Gammaproteobacteria</taxon>
        <taxon>Enterobacterales</taxon>
        <taxon>Yersiniaceae</taxon>
        <taxon>Yersinia</taxon>
    </lineage>
</organism>
<name>A0AAD2V4A6_YEREN</name>
<evidence type="ECO:0000313" key="2">
    <source>
        <dbReference type="EMBL" id="ELI8104670.1"/>
    </source>
</evidence>
<feature type="domain" description="Bacterial toxin 33" evidence="1">
    <location>
        <begin position="13"/>
        <end position="78"/>
    </location>
</feature>